<dbReference type="InterPro" id="IPR042092">
    <property type="entry name" value="PsdUridine_s_RsuA/RluB/E/F_cat"/>
</dbReference>
<reference evidence="2 3" key="1">
    <citation type="submission" date="2018-06" db="EMBL/GenBank/DDBJ databases">
        <authorList>
            <consortium name="Pathogen Informatics"/>
            <person name="Doyle S."/>
        </authorList>
    </citation>
    <scope>NUCLEOTIDE SEQUENCE [LARGE SCALE GENOMIC DNA]</scope>
    <source>
        <strain evidence="2 3">NCTC10005</strain>
    </source>
</reference>
<dbReference type="Proteomes" id="UP000255106">
    <property type="component" value="Unassembled WGS sequence"/>
</dbReference>
<dbReference type="GO" id="GO:0003723">
    <property type="term" value="F:RNA binding"/>
    <property type="evidence" value="ECO:0007669"/>
    <property type="project" value="InterPro"/>
</dbReference>
<dbReference type="Gene3D" id="3.30.70.580">
    <property type="entry name" value="Pseudouridine synthase I, catalytic domain, N-terminal subdomain"/>
    <property type="match status" value="1"/>
</dbReference>
<dbReference type="Gene3D" id="3.30.70.1560">
    <property type="entry name" value="Alpha-L RNA-binding motif"/>
    <property type="match status" value="1"/>
</dbReference>
<dbReference type="InterPro" id="IPR020103">
    <property type="entry name" value="PsdUridine_synth_cat_dom_sf"/>
</dbReference>
<gene>
    <name evidence="2" type="primary">rsuA_2</name>
    <name evidence="2" type="ORF">NCTC10005_03283</name>
</gene>
<dbReference type="SUPFAM" id="SSF55120">
    <property type="entry name" value="Pseudouridine synthase"/>
    <property type="match status" value="1"/>
</dbReference>
<protein>
    <submittedName>
        <fullName evidence="2">Ribosomal small subunit pseudouridine synthase A</fullName>
        <ecNumber evidence="2">5.4.99.19</ecNumber>
    </submittedName>
</protein>
<evidence type="ECO:0000313" key="3">
    <source>
        <dbReference type="Proteomes" id="UP000255106"/>
    </source>
</evidence>
<evidence type="ECO:0000313" key="2">
    <source>
        <dbReference type="EMBL" id="STQ10535.1"/>
    </source>
</evidence>
<dbReference type="GO" id="GO:0001522">
    <property type="term" value="P:pseudouridine synthesis"/>
    <property type="evidence" value="ECO:0007669"/>
    <property type="project" value="InterPro"/>
</dbReference>
<keyword evidence="1 2" id="KW-0413">Isomerase</keyword>
<name>A0A377LVW3_ENTCL</name>
<dbReference type="InterPro" id="IPR020094">
    <property type="entry name" value="TruA/RsuA/RluB/E/F_N"/>
</dbReference>
<evidence type="ECO:0000256" key="1">
    <source>
        <dbReference type="ARBA" id="ARBA00023235"/>
    </source>
</evidence>
<dbReference type="GO" id="GO:0006396">
    <property type="term" value="P:RNA processing"/>
    <property type="evidence" value="ECO:0007669"/>
    <property type="project" value="UniProtKB-ARBA"/>
</dbReference>
<dbReference type="EC" id="5.4.99.19" evidence="2"/>
<organism evidence="2 3">
    <name type="scientific">Enterobacter cloacae</name>
    <dbReference type="NCBI Taxonomy" id="550"/>
    <lineage>
        <taxon>Bacteria</taxon>
        <taxon>Pseudomonadati</taxon>
        <taxon>Pseudomonadota</taxon>
        <taxon>Gammaproteobacteria</taxon>
        <taxon>Enterobacterales</taxon>
        <taxon>Enterobacteriaceae</taxon>
        <taxon>Enterobacter</taxon>
        <taxon>Enterobacter cloacae complex</taxon>
    </lineage>
</organism>
<dbReference type="AlphaFoldDB" id="A0A377LVW3"/>
<accession>A0A377LVW3</accession>
<sequence>MFAAVGNHVVGLHRERIGAIELDPDLAPGEYRPLTEEEIASVGLPSH</sequence>
<dbReference type="EMBL" id="UGJB01000004">
    <property type="protein sequence ID" value="STQ10535.1"/>
    <property type="molecule type" value="Genomic_DNA"/>
</dbReference>
<dbReference type="GO" id="GO:0160136">
    <property type="term" value="F:16S rRNA pseudouridine(516) synthase activity"/>
    <property type="evidence" value="ECO:0007669"/>
    <property type="project" value="UniProtKB-EC"/>
</dbReference>
<proteinExistence type="predicted"/>